<dbReference type="InterPro" id="IPR036691">
    <property type="entry name" value="Endo/exonu/phosph_ase_sf"/>
</dbReference>
<dbReference type="Proteomes" id="UP000294563">
    <property type="component" value="Unassembled WGS sequence"/>
</dbReference>
<dbReference type="AlphaFoldDB" id="A0A4R7LEJ5"/>
<dbReference type="Gene3D" id="3.60.10.10">
    <property type="entry name" value="Endonuclease/exonuclease/phosphatase"/>
    <property type="match status" value="1"/>
</dbReference>
<name>A0A4R7LEJ5_9RHOB</name>
<comment type="caution">
    <text evidence="3">The sequence shown here is derived from an EMBL/GenBank/DDBJ whole genome shotgun (WGS) entry which is preliminary data.</text>
</comment>
<reference evidence="3 4" key="1">
    <citation type="submission" date="2019-03" db="EMBL/GenBank/DDBJ databases">
        <title>Genomic Encyclopedia of Archaeal and Bacterial Type Strains, Phase II (KMG-II): from individual species to whole genera.</title>
        <authorList>
            <person name="Goeker M."/>
        </authorList>
    </citation>
    <scope>NUCLEOTIDE SEQUENCE [LARGE SCALE GENOMIC DNA]</scope>
    <source>
        <strain evidence="3 4">DSM 29467</strain>
    </source>
</reference>
<evidence type="ECO:0000313" key="3">
    <source>
        <dbReference type="EMBL" id="TDT73674.1"/>
    </source>
</evidence>
<evidence type="ECO:0000256" key="1">
    <source>
        <dbReference type="SAM" id="MobiDB-lite"/>
    </source>
</evidence>
<feature type="region of interest" description="Disordered" evidence="1">
    <location>
        <begin position="1"/>
        <end position="25"/>
    </location>
</feature>
<sequence length="364" mass="40213">MGLPSGKPVHARYRDEPHRRHDRRKADAWRTGCGRWFAACLTALFVAALPATAETYRIMTYHTGLSRDGPALLVRDLMAAKADEQLRPIAHLAPDIVVLQNVDFDHDRIAAHLIQTRLADMGHEMPFSYAARPNTGIGSGADLDRNGKLGEPRDMLGYGRFAGQGGMLLLSRFPLVDEQTRDLSHVLWRDQETPDLPAGGFFPDGVLAILPLHTVNAWDVVIQTPTGPLRVLTSHASTPAFDGPEDRNGLRNAAELGFWRRYIEQPALQQMPFVLLGTLNNDPSGGEGHRTAIQSLLNHDALQDPHSTDANGGITAEWAFGLALRVDYVLPSSRLRVRAAKVERTPRSSGESRHYPVWVDVTLQ</sequence>
<accession>A0A4R7LEJ5</accession>
<keyword evidence="3" id="KW-0255">Endonuclease</keyword>
<keyword evidence="3" id="KW-0378">Hydrolase</keyword>
<dbReference type="InterPro" id="IPR005135">
    <property type="entry name" value="Endo/exonuclease/phosphatase"/>
</dbReference>
<dbReference type="SUPFAM" id="SSF56219">
    <property type="entry name" value="DNase I-like"/>
    <property type="match status" value="1"/>
</dbReference>
<feature type="compositionally biased region" description="Basic and acidic residues" evidence="1">
    <location>
        <begin position="12"/>
        <end position="25"/>
    </location>
</feature>
<feature type="domain" description="Endonuclease/exonuclease/phosphatase" evidence="2">
    <location>
        <begin position="90"/>
        <end position="347"/>
    </location>
</feature>
<evidence type="ECO:0000259" key="2">
    <source>
        <dbReference type="Pfam" id="PF03372"/>
    </source>
</evidence>
<dbReference type="OrthoDB" id="292013at2"/>
<organism evidence="3 4">
    <name type="scientific">Litoreibacter halocynthiae</name>
    <dbReference type="NCBI Taxonomy" id="1242689"/>
    <lineage>
        <taxon>Bacteria</taxon>
        <taxon>Pseudomonadati</taxon>
        <taxon>Pseudomonadota</taxon>
        <taxon>Alphaproteobacteria</taxon>
        <taxon>Rhodobacterales</taxon>
        <taxon>Roseobacteraceae</taxon>
        <taxon>Litoreibacter</taxon>
    </lineage>
</organism>
<dbReference type="GO" id="GO:0004519">
    <property type="term" value="F:endonuclease activity"/>
    <property type="evidence" value="ECO:0007669"/>
    <property type="project" value="UniProtKB-KW"/>
</dbReference>
<dbReference type="GO" id="GO:0004527">
    <property type="term" value="F:exonuclease activity"/>
    <property type="evidence" value="ECO:0007669"/>
    <property type="project" value="UniProtKB-KW"/>
</dbReference>
<evidence type="ECO:0000313" key="4">
    <source>
        <dbReference type="Proteomes" id="UP000294563"/>
    </source>
</evidence>
<dbReference type="EMBL" id="SOBH01000003">
    <property type="protein sequence ID" value="TDT73674.1"/>
    <property type="molecule type" value="Genomic_DNA"/>
</dbReference>
<keyword evidence="3" id="KW-0269">Exonuclease</keyword>
<proteinExistence type="predicted"/>
<keyword evidence="4" id="KW-1185">Reference proteome</keyword>
<gene>
    <name evidence="3" type="ORF">BDE40_2449</name>
</gene>
<protein>
    <submittedName>
        <fullName evidence="3">Endonuclease/exonuclease/phosphatase family metal-dependent hydrolase</fullName>
    </submittedName>
</protein>
<dbReference type="Pfam" id="PF03372">
    <property type="entry name" value="Exo_endo_phos"/>
    <property type="match status" value="1"/>
</dbReference>
<keyword evidence="3" id="KW-0540">Nuclease</keyword>